<organism evidence="2 3">
    <name type="scientific">Raphidocelis subcapitata</name>
    <dbReference type="NCBI Taxonomy" id="307507"/>
    <lineage>
        <taxon>Eukaryota</taxon>
        <taxon>Viridiplantae</taxon>
        <taxon>Chlorophyta</taxon>
        <taxon>core chlorophytes</taxon>
        <taxon>Chlorophyceae</taxon>
        <taxon>CS clade</taxon>
        <taxon>Sphaeropleales</taxon>
        <taxon>Selenastraceae</taxon>
        <taxon>Raphidocelis</taxon>
    </lineage>
</organism>
<dbReference type="PANTHER" id="PTHR10438:SF468">
    <property type="entry name" value="THIOREDOXIN-1-RELATED"/>
    <property type="match status" value="1"/>
</dbReference>
<evidence type="ECO:0000259" key="1">
    <source>
        <dbReference type="Pfam" id="PF00085"/>
    </source>
</evidence>
<dbReference type="InterPro" id="IPR036249">
    <property type="entry name" value="Thioredoxin-like_sf"/>
</dbReference>
<dbReference type="CDD" id="cd02947">
    <property type="entry name" value="TRX_family"/>
    <property type="match status" value="1"/>
</dbReference>
<dbReference type="AlphaFoldDB" id="A0A2V0P4Y9"/>
<comment type="caution">
    <text evidence="2">The sequence shown here is derived from an EMBL/GenBank/DDBJ whole genome shotgun (WGS) entry which is preliminary data.</text>
</comment>
<feature type="domain" description="Thioredoxin" evidence="1">
    <location>
        <begin position="74"/>
        <end position="169"/>
    </location>
</feature>
<gene>
    <name evidence="2" type="ORF">Rsub_05340</name>
</gene>
<dbReference type="InParanoid" id="A0A2V0P4Y9"/>
<evidence type="ECO:0000313" key="2">
    <source>
        <dbReference type="EMBL" id="GBF92257.1"/>
    </source>
</evidence>
<keyword evidence="3" id="KW-1185">Reference proteome</keyword>
<dbReference type="InterPro" id="IPR013766">
    <property type="entry name" value="Thioredoxin_domain"/>
</dbReference>
<evidence type="ECO:0000313" key="3">
    <source>
        <dbReference type="Proteomes" id="UP000247498"/>
    </source>
</evidence>
<dbReference type="EMBL" id="BDRX01000030">
    <property type="protein sequence ID" value="GBF92257.1"/>
    <property type="molecule type" value="Genomic_DNA"/>
</dbReference>
<reference evidence="2 3" key="1">
    <citation type="journal article" date="2018" name="Sci. Rep.">
        <title>Raphidocelis subcapitata (=Pseudokirchneriella subcapitata) provides an insight into genome evolution and environmental adaptations in the Sphaeropleales.</title>
        <authorList>
            <person name="Suzuki S."/>
            <person name="Yamaguchi H."/>
            <person name="Nakajima N."/>
            <person name="Kawachi M."/>
        </authorList>
    </citation>
    <scope>NUCLEOTIDE SEQUENCE [LARGE SCALE GENOMIC DNA]</scope>
    <source>
        <strain evidence="2 3">NIES-35</strain>
    </source>
</reference>
<dbReference type="PANTHER" id="PTHR10438">
    <property type="entry name" value="THIOREDOXIN"/>
    <property type="match status" value="1"/>
</dbReference>
<dbReference type="SUPFAM" id="SSF52833">
    <property type="entry name" value="Thioredoxin-like"/>
    <property type="match status" value="1"/>
</dbReference>
<dbReference type="InterPro" id="IPR050620">
    <property type="entry name" value="Thioredoxin_H-type-like"/>
</dbReference>
<sequence>MGRSAAVAPACRARSCSSVPSRTIAGRARRTVARVASVERPLPVDRNSVDPLTEGLSTEAHVPGQIWTVHSPAQLQAALDTHSDQLCVLMCKSKACRPCKMFMKKYMDIAERFPNLVLLQVLGDESPDTRKLMVSMKVKVTPTFALYRGGSQVETVTGVSEVKLLRALVDRMTPQELEGHEEDVFELEAAEREMAAQEAK</sequence>
<accession>A0A2V0P4Y9</accession>
<dbReference type="Proteomes" id="UP000247498">
    <property type="component" value="Unassembled WGS sequence"/>
</dbReference>
<proteinExistence type="predicted"/>
<dbReference type="OrthoDB" id="10263751at2759"/>
<dbReference type="Pfam" id="PF00085">
    <property type="entry name" value="Thioredoxin"/>
    <property type="match status" value="1"/>
</dbReference>
<dbReference type="Gene3D" id="3.40.30.10">
    <property type="entry name" value="Glutaredoxin"/>
    <property type="match status" value="1"/>
</dbReference>
<dbReference type="STRING" id="307507.A0A2V0P4Y9"/>
<name>A0A2V0P4Y9_9CHLO</name>
<protein>
    <submittedName>
        <fullName evidence="2">Thioredoxin</fullName>
    </submittedName>
</protein>